<feature type="domain" description="Helicase ATP-binding" evidence="12">
    <location>
        <begin position="34"/>
        <end position="204"/>
    </location>
</feature>
<organism evidence="15 16">
    <name type="scientific">Dialister invisus</name>
    <dbReference type="NCBI Taxonomy" id="218538"/>
    <lineage>
        <taxon>Bacteria</taxon>
        <taxon>Bacillati</taxon>
        <taxon>Bacillota</taxon>
        <taxon>Negativicutes</taxon>
        <taxon>Veillonellales</taxon>
        <taxon>Veillonellaceae</taxon>
        <taxon>Dialister</taxon>
    </lineage>
</organism>
<dbReference type="Gene3D" id="3.40.50.300">
    <property type="entry name" value="P-loop containing nucleotide triphosphate hydrolases"/>
    <property type="match status" value="2"/>
</dbReference>
<evidence type="ECO:0000313" key="15">
    <source>
        <dbReference type="EMBL" id="MBF1128814.1"/>
    </source>
</evidence>
<dbReference type="CDD" id="cd18787">
    <property type="entry name" value="SF2_C_DEAD"/>
    <property type="match status" value="1"/>
</dbReference>
<comment type="catalytic activity">
    <reaction evidence="8">
        <text>ATP + H2O = ADP + phosphate + H(+)</text>
        <dbReference type="Rhea" id="RHEA:13065"/>
        <dbReference type="ChEBI" id="CHEBI:15377"/>
        <dbReference type="ChEBI" id="CHEBI:15378"/>
        <dbReference type="ChEBI" id="CHEBI:30616"/>
        <dbReference type="ChEBI" id="CHEBI:43474"/>
        <dbReference type="ChEBI" id="CHEBI:456216"/>
        <dbReference type="EC" id="3.6.4.13"/>
    </reaction>
</comment>
<dbReference type="FunFam" id="3.40.50.300:FF:000108">
    <property type="entry name" value="ATP-dependent RNA helicase RhlE"/>
    <property type="match status" value="1"/>
</dbReference>
<dbReference type="SUPFAM" id="SSF52540">
    <property type="entry name" value="P-loop containing nucleoside triphosphate hydrolases"/>
    <property type="match status" value="1"/>
</dbReference>
<dbReference type="Pfam" id="PF00271">
    <property type="entry name" value="Helicase_C"/>
    <property type="match status" value="1"/>
</dbReference>
<dbReference type="PROSITE" id="PS51195">
    <property type="entry name" value="Q_MOTIF"/>
    <property type="match status" value="1"/>
</dbReference>
<gene>
    <name evidence="15" type="ORF">HXL70_02050</name>
</gene>
<evidence type="ECO:0000256" key="5">
    <source>
        <dbReference type="ARBA" id="ARBA00022806"/>
    </source>
</evidence>
<dbReference type="GeneID" id="78277390"/>
<accession>A0A930B766</accession>
<dbReference type="InterPro" id="IPR014014">
    <property type="entry name" value="RNA_helicase_DEAD_Q_motif"/>
</dbReference>
<comment type="similarity">
    <text evidence="7">Belongs to the DEAD box helicase family.</text>
</comment>
<comment type="caution">
    <text evidence="15">The sequence shown here is derived from an EMBL/GenBank/DDBJ whole genome shotgun (WGS) entry which is preliminary data.</text>
</comment>
<keyword evidence="6" id="KW-0067">ATP-binding</keyword>
<dbReference type="PROSITE" id="PS51192">
    <property type="entry name" value="HELICASE_ATP_BIND_1"/>
    <property type="match status" value="1"/>
</dbReference>
<dbReference type="SMART" id="SM00490">
    <property type="entry name" value="HELICc"/>
    <property type="match status" value="1"/>
</dbReference>
<dbReference type="Proteomes" id="UP000757890">
    <property type="component" value="Unassembled WGS sequence"/>
</dbReference>
<dbReference type="PANTHER" id="PTHR47959">
    <property type="entry name" value="ATP-DEPENDENT RNA HELICASE RHLE-RELATED"/>
    <property type="match status" value="1"/>
</dbReference>
<evidence type="ECO:0000256" key="8">
    <source>
        <dbReference type="ARBA" id="ARBA00047984"/>
    </source>
</evidence>
<keyword evidence="3" id="KW-0547">Nucleotide-binding</keyword>
<dbReference type="CDD" id="cd00268">
    <property type="entry name" value="DEADc"/>
    <property type="match status" value="1"/>
</dbReference>
<dbReference type="InterPro" id="IPR027417">
    <property type="entry name" value="P-loop_NTPase"/>
</dbReference>
<reference evidence="15" key="1">
    <citation type="submission" date="2020-04" db="EMBL/GenBank/DDBJ databases">
        <title>Deep metagenomics examines the oral microbiome during advanced dental caries in children, revealing novel taxa and co-occurrences with host molecules.</title>
        <authorList>
            <person name="Baker J.L."/>
            <person name="Morton J.T."/>
            <person name="Dinis M."/>
            <person name="Alvarez R."/>
            <person name="Tran N.C."/>
            <person name="Knight R."/>
            <person name="Edlund A."/>
        </authorList>
    </citation>
    <scope>NUCLEOTIDE SEQUENCE</scope>
    <source>
        <strain evidence="15">JCVI_32_bin.14</strain>
    </source>
</reference>
<dbReference type="PANTHER" id="PTHR47959:SF13">
    <property type="entry name" value="ATP-DEPENDENT RNA HELICASE RHLE"/>
    <property type="match status" value="1"/>
</dbReference>
<feature type="region of interest" description="Disordered" evidence="11">
    <location>
        <begin position="433"/>
        <end position="510"/>
    </location>
</feature>
<feature type="short sequence motif" description="Q motif" evidence="10">
    <location>
        <begin position="3"/>
        <end position="31"/>
    </location>
</feature>
<evidence type="ECO:0000256" key="1">
    <source>
        <dbReference type="ARBA" id="ARBA00012552"/>
    </source>
</evidence>
<evidence type="ECO:0000313" key="16">
    <source>
        <dbReference type="Proteomes" id="UP000757890"/>
    </source>
</evidence>
<dbReference type="GO" id="GO:0005524">
    <property type="term" value="F:ATP binding"/>
    <property type="evidence" value="ECO:0007669"/>
    <property type="project" value="UniProtKB-KW"/>
</dbReference>
<sequence length="510" mass="57637">MYDTFKELGLVPEIMKAIEDMGFEEPTPIQKVSIPAAMEGKDLIGQAQTGTGKTAAFGIPILEKIDTTEKGPQAIVLSPTRELAIQSAEEMNRLAQYLPIHALPIYGGQDIERQFRALRKKPNIIVATPGRLMDHMKRGTIDLSHVQILVLDEGDEMVDMGFIDDIRTILAGMPEERQTMFFSATMPAPIRELAESFLRDPVLVKIKAATVTIDLVEQEYIELPDMQKFDCLCRLLDMENPELAIVFVRTKRRADEVTEALKKRGYMAEGLHGDLSQQKRDAVVRQFKEGTIDILVATDVAARGLDISGVTHVYNFDMPQDSETYVHRVGRTGRAGQTGLAMTFVVSREIGQLHDIERAIRRKIRRKSVPTLSDVIEGNQRIAIENLQEASRGTGLEEYRENAEELLNHVDAVSLVAAAIKLLTKQPDVTPVKITEERPQFKKRRSSGGKRSFGGERRGRRLQGHSRDKNYESEKRDGRYNGHRSRPQESRKREKSNMHESSFKPYFKKN</sequence>
<feature type="domain" description="DEAD-box RNA helicase Q" evidence="14">
    <location>
        <begin position="3"/>
        <end position="31"/>
    </location>
</feature>
<dbReference type="GO" id="GO:0003723">
    <property type="term" value="F:RNA binding"/>
    <property type="evidence" value="ECO:0007669"/>
    <property type="project" value="UniProtKB-ARBA"/>
</dbReference>
<dbReference type="RefSeq" id="WP_007069643.1">
    <property type="nucleotide sequence ID" value="NZ_CAJPSS010000022.1"/>
</dbReference>
<evidence type="ECO:0000256" key="2">
    <source>
        <dbReference type="ARBA" id="ARBA00022490"/>
    </source>
</evidence>
<evidence type="ECO:0000256" key="4">
    <source>
        <dbReference type="ARBA" id="ARBA00022801"/>
    </source>
</evidence>
<dbReference type="EC" id="3.6.4.13" evidence="1"/>
<feature type="compositionally biased region" description="Basic and acidic residues" evidence="11">
    <location>
        <begin position="465"/>
        <end position="502"/>
    </location>
</feature>
<evidence type="ECO:0000259" key="13">
    <source>
        <dbReference type="PROSITE" id="PS51194"/>
    </source>
</evidence>
<evidence type="ECO:0000256" key="10">
    <source>
        <dbReference type="PROSITE-ProRule" id="PRU00552"/>
    </source>
</evidence>
<keyword evidence="4" id="KW-0378">Hydrolase</keyword>
<dbReference type="PROSITE" id="PS51194">
    <property type="entry name" value="HELICASE_CTER"/>
    <property type="match status" value="1"/>
</dbReference>
<dbReference type="InterPro" id="IPR014001">
    <property type="entry name" value="Helicase_ATP-bd"/>
</dbReference>
<protein>
    <recommendedName>
        <fullName evidence="9">ATP-dependent RNA helicase CshA</fullName>
        <ecNumber evidence="1">3.6.4.13</ecNumber>
    </recommendedName>
</protein>
<evidence type="ECO:0000259" key="14">
    <source>
        <dbReference type="PROSITE" id="PS51195"/>
    </source>
</evidence>
<dbReference type="InterPro" id="IPR050079">
    <property type="entry name" value="DEAD_box_RNA_helicase"/>
</dbReference>
<dbReference type="GO" id="GO:0005829">
    <property type="term" value="C:cytosol"/>
    <property type="evidence" value="ECO:0007669"/>
    <property type="project" value="TreeGrafter"/>
</dbReference>
<evidence type="ECO:0000256" key="7">
    <source>
        <dbReference type="ARBA" id="ARBA00038437"/>
    </source>
</evidence>
<dbReference type="InterPro" id="IPR011545">
    <property type="entry name" value="DEAD/DEAH_box_helicase_dom"/>
</dbReference>
<proteinExistence type="inferred from homology"/>
<feature type="domain" description="Helicase C-terminal" evidence="13">
    <location>
        <begin position="215"/>
        <end position="376"/>
    </location>
</feature>
<evidence type="ECO:0000256" key="11">
    <source>
        <dbReference type="SAM" id="MobiDB-lite"/>
    </source>
</evidence>
<dbReference type="AlphaFoldDB" id="A0A930B766"/>
<dbReference type="SMART" id="SM00487">
    <property type="entry name" value="DEXDc"/>
    <property type="match status" value="1"/>
</dbReference>
<dbReference type="InterPro" id="IPR001650">
    <property type="entry name" value="Helicase_C-like"/>
</dbReference>
<dbReference type="Pfam" id="PF00270">
    <property type="entry name" value="DEAD"/>
    <property type="match status" value="1"/>
</dbReference>
<dbReference type="EMBL" id="JABZMK010000003">
    <property type="protein sequence ID" value="MBF1128814.1"/>
    <property type="molecule type" value="Genomic_DNA"/>
</dbReference>
<evidence type="ECO:0000259" key="12">
    <source>
        <dbReference type="PROSITE" id="PS51192"/>
    </source>
</evidence>
<dbReference type="GO" id="GO:0016787">
    <property type="term" value="F:hydrolase activity"/>
    <property type="evidence" value="ECO:0007669"/>
    <property type="project" value="UniProtKB-KW"/>
</dbReference>
<evidence type="ECO:0000256" key="6">
    <source>
        <dbReference type="ARBA" id="ARBA00022840"/>
    </source>
</evidence>
<evidence type="ECO:0000256" key="9">
    <source>
        <dbReference type="ARBA" id="ARBA00067932"/>
    </source>
</evidence>
<dbReference type="InterPro" id="IPR044742">
    <property type="entry name" value="DEAD/DEAH_RhlB"/>
</dbReference>
<dbReference type="GO" id="GO:0003724">
    <property type="term" value="F:RNA helicase activity"/>
    <property type="evidence" value="ECO:0007669"/>
    <property type="project" value="UniProtKB-EC"/>
</dbReference>
<keyword evidence="2" id="KW-0963">Cytoplasm</keyword>
<evidence type="ECO:0000256" key="3">
    <source>
        <dbReference type="ARBA" id="ARBA00022741"/>
    </source>
</evidence>
<name>A0A930B766_9FIRM</name>
<keyword evidence="5 15" id="KW-0347">Helicase</keyword>